<protein>
    <submittedName>
        <fullName evidence="1">Uncharacterized protein</fullName>
    </submittedName>
</protein>
<evidence type="ECO:0000313" key="2">
    <source>
        <dbReference type="Proteomes" id="UP000663722"/>
    </source>
</evidence>
<sequence length="43" mass="4769">MFLCQPHTLTRSDRCHGYGIPMPSNARFPKELAEGGSGNYCLI</sequence>
<name>A0A975BRF7_9BACT</name>
<dbReference type="Proteomes" id="UP000663722">
    <property type="component" value="Chromosome"/>
</dbReference>
<organism evidence="1 2">
    <name type="scientific">Desulfonema magnum</name>
    <dbReference type="NCBI Taxonomy" id="45655"/>
    <lineage>
        <taxon>Bacteria</taxon>
        <taxon>Pseudomonadati</taxon>
        <taxon>Thermodesulfobacteriota</taxon>
        <taxon>Desulfobacteria</taxon>
        <taxon>Desulfobacterales</taxon>
        <taxon>Desulfococcaceae</taxon>
        <taxon>Desulfonema</taxon>
    </lineage>
</organism>
<proteinExistence type="predicted"/>
<accession>A0A975BRF7</accession>
<reference evidence="1" key="1">
    <citation type="journal article" date="2021" name="Microb. Physiol.">
        <title>Proteogenomic Insights into the Physiology of Marine, Sulfate-Reducing, Filamentous Desulfonema limicola and Desulfonema magnum.</title>
        <authorList>
            <person name="Schnaars V."/>
            <person name="Wohlbrand L."/>
            <person name="Scheve S."/>
            <person name="Hinrichs C."/>
            <person name="Reinhardt R."/>
            <person name="Rabus R."/>
        </authorList>
    </citation>
    <scope>NUCLEOTIDE SEQUENCE</scope>
    <source>
        <strain evidence="1">4be13</strain>
    </source>
</reference>
<dbReference type="EMBL" id="CP061800">
    <property type="protein sequence ID" value="QTA90215.1"/>
    <property type="molecule type" value="Genomic_DNA"/>
</dbReference>
<gene>
    <name evidence="1" type="ORF">dnm_062760</name>
</gene>
<keyword evidence="2" id="KW-1185">Reference proteome</keyword>
<evidence type="ECO:0000313" key="1">
    <source>
        <dbReference type="EMBL" id="QTA90215.1"/>
    </source>
</evidence>
<dbReference type="KEGG" id="dmm:dnm_062760"/>
<dbReference type="AlphaFoldDB" id="A0A975BRF7"/>